<dbReference type="Proteomes" id="UP000005222">
    <property type="component" value="Chromosome M"/>
</dbReference>
<keyword evidence="5" id="KW-0472">Membrane</keyword>
<name>G8Y3B2_PICSO</name>
<dbReference type="PANTHER" id="PTHR31069:SF12">
    <property type="entry name" value="TRANSCRIPTION FACTOR DOMAIN-CONTAINING PROTEIN"/>
    <property type="match status" value="1"/>
</dbReference>
<dbReference type="GO" id="GO:0000981">
    <property type="term" value="F:DNA-binding transcription factor activity, RNA polymerase II-specific"/>
    <property type="evidence" value="ECO:0007669"/>
    <property type="project" value="InterPro"/>
</dbReference>
<dbReference type="SUPFAM" id="SSF57701">
    <property type="entry name" value="Zn2/Cys6 DNA-binding domain"/>
    <property type="match status" value="1"/>
</dbReference>
<evidence type="ECO:0000259" key="6">
    <source>
        <dbReference type="PROSITE" id="PS50048"/>
    </source>
</evidence>
<proteinExistence type="predicted"/>
<dbReference type="PROSITE" id="PS00463">
    <property type="entry name" value="ZN2_CY6_FUNGAL_1"/>
    <property type="match status" value="1"/>
</dbReference>
<evidence type="ECO:0000256" key="3">
    <source>
        <dbReference type="ARBA" id="ARBA00023163"/>
    </source>
</evidence>
<dbReference type="GO" id="GO:0008270">
    <property type="term" value="F:zinc ion binding"/>
    <property type="evidence" value="ECO:0007669"/>
    <property type="project" value="InterPro"/>
</dbReference>
<gene>
    <name evidence="7" type="primary">Piso0_004762</name>
    <name evidence="7" type="ORF">GNLVRS01_PISO0M00430g</name>
</gene>
<evidence type="ECO:0000256" key="5">
    <source>
        <dbReference type="SAM" id="Phobius"/>
    </source>
</evidence>
<keyword evidence="2" id="KW-0238">DNA-binding</keyword>
<dbReference type="GO" id="GO:0005634">
    <property type="term" value="C:nucleus"/>
    <property type="evidence" value="ECO:0007669"/>
    <property type="project" value="TreeGrafter"/>
</dbReference>
<keyword evidence="3" id="KW-0804">Transcription</keyword>
<sequence>MNKHKKFVTVCTNCKAKKKKCDREQPCSSCRKSHCQENCLYEEDANHNVPTYVLSALKPLEIGNIRKKRSRSLAYSHASNEAAQGKKLESKAFSAANETVLDDKQYSLKRQAKRHIEEEIQEKPRTPEAMTESSSYQPIHITDSDDCYLCSSDMISDQEARYFEKENLLEKAERNELLSSYTSLMTINPFESQVDTILGSEIENSQDGSKIGTWEFFYSIDSTLQRMYHSLEKGPEGRHQYSNALSTDNEKHENIRKFLDLSCQDSHQCNCKSTKFDEVKLKDTILTIAPSYGHIWILINRFFEVVYPHVPYINKDFFTYQISKSLKHDENELQIILYDPSDLAYLGILLVLLSLAQLSYFSNSLPVEMSDGCSSFIIADFQDIEHTIDEKVISVSFDLINYLDHQNQELFPTLLFIFYIKIYYEYWPTFSQNNDELLRQLNNILVNRATSLGLHQTLKDEESHFISSIIKKRLWISLVASATRDLSDNASRPHIIMEDFEVQIDNLSFFNDASSRINEVIKLNVKMSFLLSKMVKNANTTMNTSVSGICQSLTQCEKLLYDVTNIRNLRTSKVYDEPNALSFIRQSSVKALLEFGCLALPIFWMLSLFYQDRNFNMSYFYLKKALLLFHYTFPYIIGLSNHSKYSGDFIINPSLITLTHKSCQLCLCLLVRVNTLELKKVNMCRKKGQKSDSSLSLLSKIKKQLRHVIQKLQNGISSLRGSYPSVKVYQANIFELLSRVESCSDTDSGMPQNISFPNDNFGFGESHLDEISDILSTCFREVGWEDI</sequence>
<evidence type="ECO:0000313" key="7">
    <source>
        <dbReference type="EMBL" id="CCE85180.1"/>
    </source>
</evidence>
<keyword evidence="5" id="KW-0812">Transmembrane</keyword>
<dbReference type="GO" id="GO:0000978">
    <property type="term" value="F:RNA polymerase II cis-regulatory region sequence-specific DNA binding"/>
    <property type="evidence" value="ECO:0007669"/>
    <property type="project" value="TreeGrafter"/>
</dbReference>
<keyword evidence="4" id="KW-0539">Nucleus</keyword>
<dbReference type="Pfam" id="PF00172">
    <property type="entry name" value="Zn_clus"/>
    <property type="match status" value="1"/>
</dbReference>
<dbReference type="EMBL" id="FO082047">
    <property type="protein sequence ID" value="CCE85180.1"/>
    <property type="molecule type" value="Genomic_DNA"/>
</dbReference>
<dbReference type="AlphaFoldDB" id="G8Y3B2"/>
<keyword evidence="1" id="KW-0805">Transcription regulation</keyword>
<evidence type="ECO:0000256" key="2">
    <source>
        <dbReference type="ARBA" id="ARBA00023125"/>
    </source>
</evidence>
<evidence type="ECO:0000256" key="4">
    <source>
        <dbReference type="ARBA" id="ARBA00023242"/>
    </source>
</evidence>
<accession>G8Y3B2</accession>
<dbReference type="HOGENOM" id="CLU_430264_0_0_1"/>
<dbReference type="OMA" id="ETNANCK"/>
<reference evidence="7 8" key="1">
    <citation type="journal article" date="2012" name="G3 (Bethesda)">
        <title>Pichia sorbitophila, an interspecies yeast hybrid reveals early steps of genome resolution following polyploidization.</title>
        <authorList>
            <person name="Leh Louis V."/>
            <person name="Despons L."/>
            <person name="Friedrich A."/>
            <person name="Martin T."/>
            <person name="Durrens P."/>
            <person name="Casaregola S."/>
            <person name="Neuveglise C."/>
            <person name="Fairhead C."/>
            <person name="Marck C."/>
            <person name="Cruz J.A."/>
            <person name="Straub M.L."/>
            <person name="Kugler V."/>
            <person name="Sacerdot C."/>
            <person name="Uzunov Z."/>
            <person name="Thierry A."/>
            <person name="Weiss S."/>
            <person name="Bleykasten C."/>
            <person name="De Montigny J."/>
            <person name="Jacques N."/>
            <person name="Jung P."/>
            <person name="Lemaire M."/>
            <person name="Mallet S."/>
            <person name="Morel G."/>
            <person name="Richard G.F."/>
            <person name="Sarkar A."/>
            <person name="Savel G."/>
            <person name="Schacherer J."/>
            <person name="Seret M.L."/>
            <person name="Talla E."/>
            <person name="Samson G."/>
            <person name="Jubin C."/>
            <person name="Poulain J."/>
            <person name="Vacherie B."/>
            <person name="Barbe V."/>
            <person name="Pelletier E."/>
            <person name="Sherman D.J."/>
            <person name="Westhof E."/>
            <person name="Weissenbach J."/>
            <person name="Baret P.V."/>
            <person name="Wincker P."/>
            <person name="Gaillardin C."/>
            <person name="Dujon B."/>
            <person name="Souciet J.L."/>
        </authorList>
    </citation>
    <scope>NUCLEOTIDE SEQUENCE [LARGE SCALE GENOMIC DNA]</scope>
    <source>
        <strain evidence="8">ATCC MYA-4447 / BCRC 22081 / CBS 7064 / NBRC 10061 / NRRL Y-12695</strain>
    </source>
</reference>
<dbReference type="GO" id="GO:0045944">
    <property type="term" value="P:positive regulation of transcription by RNA polymerase II"/>
    <property type="evidence" value="ECO:0007669"/>
    <property type="project" value="TreeGrafter"/>
</dbReference>
<dbReference type="SMART" id="SM00066">
    <property type="entry name" value="GAL4"/>
    <property type="match status" value="1"/>
</dbReference>
<dbReference type="CDD" id="cd00067">
    <property type="entry name" value="GAL4"/>
    <property type="match status" value="1"/>
</dbReference>
<dbReference type="PROSITE" id="PS50048">
    <property type="entry name" value="ZN2_CY6_FUNGAL_2"/>
    <property type="match status" value="1"/>
</dbReference>
<dbReference type="InterPro" id="IPR001138">
    <property type="entry name" value="Zn2Cys6_DnaBD"/>
</dbReference>
<dbReference type="InParanoid" id="G8Y3B2"/>
<protein>
    <submittedName>
        <fullName evidence="7">Piso0_004762 protein</fullName>
    </submittedName>
</protein>
<keyword evidence="8" id="KW-1185">Reference proteome</keyword>
<keyword evidence="5" id="KW-1133">Transmembrane helix</keyword>
<evidence type="ECO:0000256" key="1">
    <source>
        <dbReference type="ARBA" id="ARBA00023015"/>
    </source>
</evidence>
<dbReference type="InterPro" id="IPR050675">
    <property type="entry name" value="OAF3"/>
</dbReference>
<evidence type="ECO:0000313" key="8">
    <source>
        <dbReference type="Proteomes" id="UP000005222"/>
    </source>
</evidence>
<feature type="domain" description="Zn(2)-C6 fungal-type" evidence="6">
    <location>
        <begin position="10"/>
        <end position="41"/>
    </location>
</feature>
<dbReference type="InterPro" id="IPR036864">
    <property type="entry name" value="Zn2-C6_fun-type_DNA-bd_sf"/>
</dbReference>
<feature type="transmembrane region" description="Helical" evidence="5">
    <location>
        <begin position="591"/>
        <end position="610"/>
    </location>
</feature>
<dbReference type="PANTHER" id="PTHR31069">
    <property type="entry name" value="OLEATE-ACTIVATED TRANSCRIPTION FACTOR 1-RELATED"/>
    <property type="match status" value="1"/>
</dbReference>
<dbReference type="OrthoDB" id="2406834at2759"/>
<dbReference type="Gene3D" id="4.10.240.10">
    <property type="entry name" value="Zn(2)-C6 fungal-type DNA-binding domain"/>
    <property type="match status" value="1"/>
</dbReference>
<organism evidence="7 8">
    <name type="scientific">Pichia sorbitophila (strain ATCC MYA-4447 / BCRC 22081 / CBS 7064 / NBRC 10061 / NRRL Y-12695)</name>
    <name type="common">Hybrid yeast</name>
    <dbReference type="NCBI Taxonomy" id="559304"/>
    <lineage>
        <taxon>Eukaryota</taxon>
        <taxon>Fungi</taxon>
        <taxon>Dikarya</taxon>
        <taxon>Ascomycota</taxon>
        <taxon>Saccharomycotina</taxon>
        <taxon>Pichiomycetes</taxon>
        <taxon>Debaryomycetaceae</taxon>
        <taxon>Millerozyma</taxon>
    </lineage>
</organism>